<dbReference type="SUPFAM" id="SSF48097">
    <property type="entry name" value="Regulator of G-protein signaling, RGS"/>
    <property type="match status" value="1"/>
</dbReference>
<feature type="domain" description="RGS" evidence="2">
    <location>
        <begin position="102"/>
        <end position="256"/>
    </location>
</feature>
<evidence type="ECO:0000259" key="2">
    <source>
        <dbReference type="PROSITE" id="PS50132"/>
    </source>
</evidence>
<dbReference type="Gene3D" id="3.30.530.20">
    <property type="match status" value="1"/>
</dbReference>
<dbReference type="SMART" id="SM00315">
    <property type="entry name" value="RGS"/>
    <property type="match status" value="1"/>
</dbReference>
<protein>
    <recommendedName>
        <fullName evidence="2">RGS domain-containing protein</fullName>
    </recommendedName>
</protein>
<evidence type="ECO:0000313" key="4">
    <source>
        <dbReference type="Proteomes" id="UP000444721"/>
    </source>
</evidence>
<accession>A0A6A5BUQ5</accession>
<dbReference type="InterPro" id="IPR044926">
    <property type="entry name" value="RGS_subdomain_2"/>
</dbReference>
<reference evidence="3 4" key="1">
    <citation type="journal article" date="2019" name="Sci. Rep.">
        <title>Nanopore sequencing improves the draft genome of the human pathogenic amoeba Naegleria fowleri.</title>
        <authorList>
            <person name="Liechti N."/>
            <person name="Schurch N."/>
            <person name="Bruggmann R."/>
            <person name="Wittwer M."/>
        </authorList>
    </citation>
    <scope>NUCLEOTIDE SEQUENCE [LARGE SCALE GENOMIC DNA]</scope>
    <source>
        <strain evidence="3 4">ATCC 30894</strain>
    </source>
</reference>
<feature type="region of interest" description="Disordered" evidence="1">
    <location>
        <begin position="41"/>
        <end position="62"/>
    </location>
</feature>
<feature type="compositionally biased region" description="Low complexity" evidence="1">
    <location>
        <begin position="1"/>
        <end position="20"/>
    </location>
</feature>
<dbReference type="VEuPathDB" id="AmoebaDB:NfTy_058220"/>
<organism evidence="3 4">
    <name type="scientific">Naegleria fowleri</name>
    <name type="common">Brain eating amoeba</name>
    <dbReference type="NCBI Taxonomy" id="5763"/>
    <lineage>
        <taxon>Eukaryota</taxon>
        <taxon>Discoba</taxon>
        <taxon>Heterolobosea</taxon>
        <taxon>Tetramitia</taxon>
        <taxon>Eutetramitia</taxon>
        <taxon>Vahlkampfiidae</taxon>
        <taxon>Naegleria</taxon>
    </lineage>
</organism>
<name>A0A6A5BUQ5_NAEFO</name>
<proteinExistence type="predicted"/>
<dbReference type="Proteomes" id="UP000444721">
    <property type="component" value="Unassembled WGS sequence"/>
</dbReference>
<comment type="caution">
    <text evidence="3">The sequence shown here is derived from an EMBL/GenBank/DDBJ whole genome shotgun (WGS) entry which is preliminary data.</text>
</comment>
<dbReference type="GeneID" id="68110208"/>
<feature type="region of interest" description="Disordered" evidence="1">
    <location>
        <begin position="1"/>
        <end position="29"/>
    </location>
</feature>
<dbReference type="InterPro" id="IPR023393">
    <property type="entry name" value="START-like_dom_sf"/>
</dbReference>
<dbReference type="OMA" id="REIYCAT"/>
<dbReference type="RefSeq" id="XP_044562381.1">
    <property type="nucleotide sequence ID" value="XM_044706244.1"/>
</dbReference>
<keyword evidence="4" id="KW-1185">Reference proteome</keyword>
<dbReference type="OrthoDB" id="196547at2759"/>
<dbReference type="AlphaFoldDB" id="A0A6A5BUQ5"/>
<dbReference type="Gene3D" id="1.10.167.10">
    <property type="entry name" value="Regulator of G-protein Signalling 4, domain 2"/>
    <property type="match status" value="1"/>
</dbReference>
<dbReference type="SUPFAM" id="SSF55961">
    <property type="entry name" value="Bet v1-like"/>
    <property type="match status" value="1"/>
</dbReference>
<dbReference type="VEuPathDB" id="AmoebaDB:NF0119600"/>
<evidence type="ECO:0000256" key="1">
    <source>
        <dbReference type="SAM" id="MobiDB-lite"/>
    </source>
</evidence>
<sequence>MASSPTSPTSPNEPTPSSLSVSRASTQSQVTFPSQAVTTLHSFHPSSSSANSSPPLGQKDPSQEQALLIQQHLFKLIEETTSLYQIHFESCLSNETTLLPAFKEFLKFEHNLSALDFILITEEYMMDSNETSSSETCLSETSNNSSASPIKHEHMSKSKLCSLNDHSSGCLKRQQFEKIQFIIERFLTDDSMDQINVSNSSRSEVLKRFEELKENIERMNDNDLYLFETCKQDVYLELRNDNFARFLKSSYFSNAILSIISQDLSLPKKSNMLTPEFLQDFTTLLEFQLSAIGEKRKGNTMAHSSTNISEVDSSATELDGHQIQNQEDYQEVRHALSELFKEKKQKIVTGYHLDIFRKMNDMDGMWQQIHKTKHMATYKSKEKFVTSKVAKSKGILLIKEVLTVEATPEELLSTIIDSRFISITEPTLTQIEFKEFIEGGQVVTVKSGRKGSKTLETKTHPVSCSRSIIKTPWPLSDREIYCATCVRREFNPFTRQKTDFTIFRRSYDPEEETVAKGCVRAFFYGAIIIEQLNEKECKISGLAFIEAGGKISSSLWNKMLTARSSQVSKNLRKGLQARRKMSEEERKITSENSLKNIDTLI</sequence>
<dbReference type="Pfam" id="PF00615">
    <property type="entry name" value="RGS"/>
    <property type="match status" value="1"/>
</dbReference>
<evidence type="ECO:0000313" key="3">
    <source>
        <dbReference type="EMBL" id="KAF0977668.1"/>
    </source>
</evidence>
<dbReference type="VEuPathDB" id="AmoebaDB:FDP41_002990"/>
<gene>
    <name evidence="3" type="ORF">FDP41_002990</name>
</gene>
<dbReference type="PROSITE" id="PS50132">
    <property type="entry name" value="RGS"/>
    <property type="match status" value="1"/>
</dbReference>
<feature type="compositionally biased region" description="Low complexity" evidence="1">
    <location>
        <begin position="42"/>
        <end position="55"/>
    </location>
</feature>
<dbReference type="EMBL" id="VFQX01000033">
    <property type="protein sequence ID" value="KAF0977668.1"/>
    <property type="molecule type" value="Genomic_DNA"/>
</dbReference>
<dbReference type="InterPro" id="IPR036305">
    <property type="entry name" value="RGS_sf"/>
</dbReference>
<dbReference type="InterPro" id="IPR016137">
    <property type="entry name" value="RGS"/>
</dbReference>